<dbReference type="EMBL" id="JAVDXW010000001">
    <property type="protein sequence ID" value="MDR7303018.1"/>
    <property type="molecule type" value="Genomic_DNA"/>
</dbReference>
<evidence type="ECO:0000313" key="2">
    <source>
        <dbReference type="EMBL" id="MDR7303018.1"/>
    </source>
</evidence>
<accession>A0AAE3ZDP1</accession>
<reference evidence="2" key="1">
    <citation type="submission" date="2023-07" db="EMBL/GenBank/DDBJ databases">
        <title>Sequencing the genomes of 1000 actinobacteria strains.</title>
        <authorList>
            <person name="Klenk H.-P."/>
        </authorList>
    </citation>
    <scope>NUCLEOTIDE SEQUENCE</scope>
    <source>
        <strain evidence="2">DSM 45977</strain>
    </source>
</reference>
<sequence length="198" mass="22372">MPWAWTEQLTIGGTILVDVKPTTHAGNLALLHRYPDRLEGRFLDRWAAFMTMRHHGDTPPAAITAPQDDRPRTRTTAAPPSPWWDHRVVWLLARFHGLPTDVAVGMQLDPQTRQPTAATMSTPDGSTATIDLAPIDGRHRVTETGPTSLWDPVEHAHQAWLDHDRPDWPRLGLTITPHHQWLWIDEPHGPHQWSGVSI</sequence>
<dbReference type="Proteomes" id="UP001180845">
    <property type="component" value="Unassembled WGS sequence"/>
</dbReference>
<keyword evidence="3" id="KW-1185">Reference proteome</keyword>
<evidence type="ECO:0000313" key="3">
    <source>
        <dbReference type="Proteomes" id="UP001180845"/>
    </source>
</evidence>
<dbReference type="AlphaFoldDB" id="A0AAE3ZDP1"/>
<protein>
    <submittedName>
        <fullName evidence="2">Uncharacterized protein</fullName>
    </submittedName>
</protein>
<evidence type="ECO:0000256" key="1">
    <source>
        <dbReference type="SAM" id="MobiDB-lite"/>
    </source>
</evidence>
<feature type="region of interest" description="Disordered" evidence="1">
    <location>
        <begin position="55"/>
        <end position="79"/>
    </location>
</feature>
<name>A0AAE3ZDP1_9ACTN</name>
<proteinExistence type="predicted"/>
<gene>
    <name evidence="2" type="ORF">JOF55_003199</name>
</gene>
<comment type="caution">
    <text evidence="2">The sequence shown here is derived from an EMBL/GenBank/DDBJ whole genome shotgun (WGS) entry which is preliminary data.</text>
</comment>
<organism evidence="2 3">
    <name type="scientific">Haloactinomyces albus</name>
    <dbReference type="NCBI Taxonomy" id="1352928"/>
    <lineage>
        <taxon>Bacteria</taxon>
        <taxon>Bacillati</taxon>
        <taxon>Actinomycetota</taxon>
        <taxon>Actinomycetes</taxon>
        <taxon>Actinopolysporales</taxon>
        <taxon>Actinopolysporaceae</taxon>
        <taxon>Haloactinomyces</taxon>
    </lineage>
</organism>